<dbReference type="EMBL" id="LMXB01000074">
    <property type="protein sequence ID" value="KUO17519.1"/>
    <property type="molecule type" value="Genomic_DNA"/>
</dbReference>
<dbReference type="InterPro" id="IPR010310">
    <property type="entry name" value="T7SS_ESAT-6-like"/>
</dbReference>
<comment type="caution">
    <text evidence="2">The sequence shown here is derived from an EMBL/GenBank/DDBJ whole genome shotgun (WGS) entry which is preliminary data.</text>
</comment>
<keyword evidence="3" id="KW-1185">Reference proteome</keyword>
<evidence type="ECO:0000313" key="2">
    <source>
        <dbReference type="EMBL" id="KUO17519.1"/>
    </source>
</evidence>
<dbReference type="AlphaFoldDB" id="A0A101UVA2"/>
<feature type="region of interest" description="Disordered" evidence="1">
    <location>
        <begin position="69"/>
        <end position="99"/>
    </location>
</feature>
<dbReference type="Proteomes" id="UP000053260">
    <property type="component" value="Unassembled WGS sequence"/>
</dbReference>
<dbReference type="OrthoDB" id="3253863at2"/>
<feature type="compositionally biased region" description="Polar residues" evidence="1">
    <location>
        <begin position="69"/>
        <end position="80"/>
    </location>
</feature>
<sequence length="99" mass="10600">MKRAESAFANAISSANREADAMDGVANNLATQWKGQAASTYQGALADWMAGYMACRRALTEMQQKLQQTTGQYTTTNSETIDGASQARSAMSGLPNFPI</sequence>
<evidence type="ECO:0000256" key="1">
    <source>
        <dbReference type="SAM" id="MobiDB-lite"/>
    </source>
</evidence>
<dbReference type="Gene3D" id="1.10.287.1060">
    <property type="entry name" value="ESAT-6-like"/>
    <property type="match status" value="1"/>
</dbReference>
<name>A0A101UVA2_9ACTN</name>
<dbReference type="STRING" id="909626.AQJ91_29410"/>
<evidence type="ECO:0000313" key="3">
    <source>
        <dbReference type="Proteomes" id="UP000053260"/>
    </source>
</evidence>
<protein>
    <recommendedName>
        <fullName evidence="4">ESAT-6-like protein</fullName>
    </recommendedName>
</protein>
<accession>A0A101UVA2</accession>
<dbReference type="InterPro" id="IPR036689">
    <property type="entry name" value="ESAT-6-like_sf"/>
</dbReference>
<evidence type="ECO:0008006" key="4">
    <source>
        <dbReference type="Google" id="ProtNLM"/>
    </source>
</evidence>
<dbReference type="Pfam" id="PF06013">
    <property type="entry name" value="WXG100"/>
    <property type="match status" value="1"/>
</dbReference>
<dbReference type="SUPFAM" id="SSF140453">
    <property type="entry name" value="EsxAB dimer-like"/>
    <property type="match status" value="1"/>
</dbReference>
<proteinExistence type="predicted"/>
<organism evidence="2 3">
    <name type="scientific">Streptomyces dysideae</name>
    <dbReference type="NCBI Taxonomy" id="909626"/>
    <lineage>
        <taxon>Bacteria</taxon>
        <taxon>Bacillati</taxon>
        <taxon>Actinomycetota</taxon>
        <taxon>Actinomycetes</taxon>
        <taxon>Kitasatosporales</taxon>
        <taxon>Streptomycetaceae</taxon>
        <taxon>Streptomyces</taxon>
    </lineage>
</organism>
<reference evidence="2 3" key="1">
    <citation type="submission" date="2015-10" db="EMBL/GenBank/DDBJ databases">
        <title>Draft genome sequence of Streptomyces sp. RV15, isolated from a marine sponge.</title>
        <authorList>
            <person name="Ruckert C."/>
            <person name="Abdelmohsen U.R."/>
            <person name="Winkler A."/>
            <person name="Hentschel U."/>
            <person name="Kalinowski J."/>
            <person name="Kampfer P."/>
            <person name="Glaeser S."/>
        </authorList>
    </citation>
    <scope>NUCLEOTIDE SEQUENCE [LARGE SCALE GENOMIC DNA]</scope>
    <source>
        <strain evidence="2 3">RV15</strain>
    </source>
</reference>
<gene>
    <name evidence="2" type="ORF">AQJ91_29410</name>
</gene>